<dbReference type="EMBL" id="BOPG01000096">
    <property type="protein sequence ID" value="GIJ63512.1"/>
    <property type="molecule type" value="Genomic_DNA"/>
</dbReference>
<keyword evidence="1" id="KW-1133">Transmembrane helix</keyword>
<keyword evidence="3" id="KW-1185">Reference proteome</keyword>
<dbReference type="Proteomes" id="UP000612585">
    <property type="component" value="Unassembled WGS sequence"/>
</dbReference>
<organism evidence="2 3">
    <name type="scientific">Virgisporangium aurantiacum</name>
    <dbReference type="NCBI Taxonomy" id="175570"/>
    <lineage>
        <taxon>Bacteria</taxon>
        <taxon>Bacillati</taxon>
        <taxon>Actinomycetota</taxon>
        <taxon>Actinomycetes</taxon>
        <taxon>Micromonosporales</taxon>
        <taxon>Micromonosporaceae</taxon>
        <taxon>Virgisporangium</taxon>
    </lineage>
</organism>
<feature type="transmembrane region" description="Helical" evidence="1">
    <location>
        <begin position="28"/>
        <end position="46"/>
    </location>
</feature>
<reference evidence="2" key="1">
    <citation type="submission" date="2021-01" db="EMBL/GenBank/DDBJ databases">
        <title>Whole genome shotgun sequence of Virgisporangium aurantiacum NBRC 16421.</title>
        <authorList>
            <person name="Komaki H."/>
            <person name="Tamura T."/>
        </authorList>
    </citation>
    <scope>NUCLEOTIDE SEQUENCE</scope>
    <source>
        <strain evidence="2">NBRC 16421</strain>
    </source>
</reference>
<sequence length="99" mass="11011">MFYSLPVSLTSDDLDVIRRRRSYRAGIWVARAALPVGLLCLILIVTDPDVRFSGPLTFVSLVGSVFSSRQDDQARVALRRTLHRDVFGLGLRPRPAGDV</sequence>
<dbReference type="AlphaFoldDB" id="A0A8J3ZG51"/>
<evidence type="ECO:0000313" key="2">
    <source>
        <dbReference type="EMBL" id="GIJ63512.1"/>
    </source>
</evidence>
<gene>
    <name evidence="2" type="ORF">Vau01_110280</name>
</gene>
<accession>A0A8J3ZG51</accession>
<name>A0A8J3ZG51_9ACTN</name>
<comment type="caution">
    <text evidence="2">The sequence shown here is derived from an EMBL/GenBank/DDBJ whole genome shotgun (WGS) entry which is preliminary data.</text>
</comment>
<protein>
    <submittedName>
        <fullName evidence="2">Uncharacterized protein</fullName>
    </submittedName>
</protein>
<evidence type="ECO:0000313" key="3">
    <source>
        <dbReference type="Proteomes" id="UP000612585"/>
    </source>
</evidence>
<keyword evidence="1" id="KW-0472">Membrane</keyword>
<keyword evidence="1" id="KW-0812">Transmembrane</keyword>
<evidence type="ECO:0000256" key="1">
    <source>
        <dbReference type="SAM" id="Phobius"/>
    </source>
</evidence>
<proteinExistence type="predicted"/>